<dbReference type="InterPro" id="IPR036390">
    <property type="entry name" value="WH_DNA-bd_sf"/>
</dbReference>
<keyword evidence="3" id="KW-0804">Transcription</keyword>
<keyword evidence="2" id="KW-0238">DNA-binding</keyword>
<dbReference type="InterPro" id="IPR036388">
    <property type="entry name" value="WH-like_DNA-bd_sf"/>
</dbReference>
<dbReference type="EMBL" id="LNQE01001888">
    <property type="protein sequence ID" value="KUG03239.1"/>
    <property type="molecule type" value="Genomic_DNA"/>
</dbReference>
<dbReference type="PRINTS" id="PR00598">
    <property type="entry name" value="HTHMARR"/>
</dbReference>
<evidence type="ECO:0000259" key="4">
    <source>
        <dbReference type="PROSITE" id="PS50995"/>
    </source>
</evidence>
<organism evidence="5">
    <name type="scientific">hydrocarbon metagenome</name>
    <dbReference type="NCBI Taxonomy" id="938273"/>
    <lineage>
        <taxon>unclassified sequences</taxon>
        <taxon>metagenomes</taxon>
        <taxon>ecological metagenomes</taxon>
    </lineage>
</organism>
<dbReference type="SMART" id="SM00347">
    <property type="entry name" value="HTH_MARR"/>
    <property type="match status" value="1"/>
</dbReference>
<accession>A0A0W8E3L3</accession>
<feature type="domain" description="HTH marR-type" evidence="4">
    <location>
        <begin position="1"/>
        <end position="137"/>
    </location>
</feature>
<dbReference type="PANTHER" id="PTHR42756:SF1">
    <property type="entry name" value="TRANSCRIPTIONAL REPRESSOR OF EMRAB OPERON"/>
    <property type="match status" value="1"/>
</dbReference>
<keyword evidence="1" id="KW-0805">Transcription regulation</keyword>
<dbReference type="GO" id="GO:0003700">
    <property type="term" value="F:DNA-binding transcription factor activity"/>
    <property type="evidence" value="ECO:0007669"/>
    <property type="project" value="InterPro"/>
</dbReference>
<dbReference type="InterPro" id="IPR000835">
    <property type="entry name" value="HTH_MarR-typ"/>
</dbReference>
<sequence>MEKFTDFWCFRLGAITRKISREYNTRYQEYGITIGQSFVLFDLLDHDGDGVKDIAARIQLDSPAVTGLIDRLSREGLVQRIEDPSDRRSVKILLTTKGRDLAAQILPIAQEYNQHIKETIESFDIPIFEKSLNHMEKNL</sequence>
<dbReference type="PROSITE" id="PS50995">
    <property type="entry name" value="HTH_MARR_2"/>
    <property type="match status" value="1"/>
</dbReference>
<gene>
    <name evidence="5" type="ORF">ASZ90_019338</name>
</gene>
<dbReference type="Gene3D" id="1.10.10.10">
    <property type="entry name" value="Winged helix-like DNA-binding domain superfamily/Winged helix DNA-binding domain"/>
    <property type="match status" value="1"/>
</dbReference>
<dbReference type="GO" id="GO:0003677">
    <property type="term" value="F:DNA binding"/>
    <property type="evidence" value="ECO:0007669"/>
    <property type="project" value="UniProtKB-KW"/>
</dbReference>
<reference evidence="5" key="1">
    <citation type="journal article" date="2015" name="Proc. Natl. Acad. Sci. U.S.A.">
        <title>Networks of energetic and metabolic interactions define dynamics in microbial communities.</title>
        <authorList>
            <person name="Embree M."/>
            <person name="Liu J.K."/>
            <person name="Al-Bassam M.M."/>
            <person name="Zengler K."/>
        </authorList>
    </citation>
    <scope>NUCLEOTIDE SEQUENCE</scope>
</reference>
<evidence type="ECO:0000256" key="1">
    <source>
        <dbReference type="ARBA" id="ARBA00023015"/>
    </source>
</evidence>
<evidence type="ECO:0000313" key="5">
    <source>
        <dbReference type="EMBL" id="KUG03239.1"/>
    </source>
</evidence>
<dbReference type="Pfam" id="PF01047">
    <property type="entry name" value="MarR"/>
    <property type="match status" value="1"/>
</dbReference>
<dbReference type="PANTHER" id="PTHR42756">
    <property type="entry name" value="TRANSCRIPTIONAL REGULATOR, MARR"/>
    <property type="match status" value="1"/>
</dbReference>
<evidence type="ECO:0000256" key="3">
    <source>
        <dbReference type="ARBA" id="ARBA00023163"/>
    </source>
</evidence>
<name>A0A0W8E3L3_9ZZZZ</name>
<comment type="caution">
    <text evidence="5">The sequence shown here is derived from an EMBL/GenBank/DDBJ whole genome shotgun (WGS) entry which is preliminary data.</text>
</comment>
<dbReference type="AlphaFoldDB" id="A0A0W8E3L3"/>
<dbReference type="SUPFAM" id="SSF46785">
    <property type="entry name" value="Winged helix' DNA-binding domain"/>
    <property type="match status" value="1"/>
</dbReference>
<protein>
    <submittedName>
        <fullName evidence="5">Organic hydroperoxide resistance transcriptional regulator</fullName>
    </submittedName>
</protein>
<evidence type="ECO:0000256" key="2">
    <source>
        <dbReference type="ARBA" id="ARBA00023125"/>
    </source>
</evidence>
<proteinExistence type="predicted"/>